<dbReference type="AlphaFoldDB" id="A0A382B9A0"/>
<proteinExistence type="predicted"/>
<evidence type="ECO:0000313" key="1">
    <source>
        <dbReference type="EMBL" id="SVB10365.1"/>
    </source>
</evidence>
<dbReference type="EMBL" id="UINC01028777">
    <property type="protein sequence ID" value="SVB10365.1"/>
    <property type="molecule type" value="Genomic_DNA"/>
</dbReference>
<sequence length="240" mass="28090">MYIKTIKGVDYHLYEDEKEFRKHHKKEELLEDWREAEEGQWAKSDDGQVFSILRRMVMFNSHYNKKVPYARTILGTAYANDKSKLEGEPKKDIYRFKKYTESKYITSREKLFAKMVAMGRDPVDAYLTVYRTKNRRYAKDRSKLLLRQKRIRTLVDKEVEQLMDNLGITKTYLLENAKAVVDKAGARDGDKLRALETLMKISGLLNTDKKTDTIALIQEFTGFSKDKLKAFESGMLESGE</sequence>
<organism evidence="1">
    <name type="scientific">marine metagenome</name>
    <dbReference type="NCBI Taxonomy" id="408172"/>
    <lineage>
        <taxon>unclassified sequences</taxon>
        <taxon>metagenomes</taxon>
        <taxon>ecological metagenomes</taxon>
    </lineage>
</organism>
<accession>A0A382B9A0</accession>
<reference evidence="1" key="1">
    <citation type="submission" date="2018-05" db="EMBL/GenBank/DDBJ databases">
        <authorList>
            <person name="Lanie J.A."/>
            <person name="Ng W.-L."/>
            <person name="Kazmierczak K.M."/>
            <person name="Andrzejewski T.M."/>
            <person name="Davidsen T.M."/>
            <person name="Wayne K.J."/>
            <person name="Tettelin H."/>
            <person name="Glass J.I."/>
            <person name="Rusch D."/>
            <person name="Podicherti R."/>
            <person name="Tsui H.-C.T."/>
            <person name="Winkler M.E."/>
        </authorList>
    </citation>
    <scope>NUCLEOTIDE SEQUENCE</scope>
</reference>
<gene>
    <name evidence="1" type="ORF">METZ01_LOCUS163219</name>
</gene>
<name>A0A382B9A0_9ZZZZ</name>
<protein>
    <submittedName>
        <fullName evidence="1">Uncharacterized protein</fullName>
    </submittedName>
</protein>